<accession>A0A7W4W8J2</accession>
<feature type="transmembrane region" description="Helical" evidence="1">
    <location>
        <begin position="128"/>
        <end position="148"/>
    </location>
</feature>
<dbReference type="EMBL" id="JACHWZ010000002">
    <property type="protein sequence ID" value="MBB3059613.1"/>
    <property type="molecule type" value="Genomic_DNA"/>
</dbReference>
<dbReference type="RefSeq" id="WP_183456205.1">
    <property type="nucleotide sequence ID" value="NZ_JACHWZ010000002.1"/>
</dbReference>
<feature type="transmembrane region" description="Helical" evidence="1">
    <location>
        <begin position="35"/>
        <end position="55"/>
    </location>
</feature>
<feature type="transmembrane region" description="Helical" evidence="1">
    <location>
        <begin position="6"/>
        <end position="23"/>
    </location>
</feature>
<feature type="transmembrane region" description="Helical" evidence="1">
    <location>
        <begin position="67"/>
        <end position="87"/>
    </location>
</feature>
<keyword evidence="3" id="KW-1185">Reference proteome</keyword>
<keyword evidence="1" id="KW-1133">Transmembrane helix</keyword>
<dbReference type="AlphaFoldDB" id="A0A7W4W8J2"/>
<evidence type="ECO:0000313" key="2">
    <source>
        <dbReference type="EMBL" id="MBB3059613.1"/>
    </source>
</evidence>
<keyword evidence="1" id="KW-0812">Transmembrane</keyword>
<protein>
    <submittedName>
        <fullName evidence="2">Uncharacterized protein</fullName>
    </submittedName>
</protein>
<sequence>MHNYWLVEILLALAATLVATQYWHISRYRLQTPALLVTGGLLCLALAAAAGAYRYGIDPGITGLHRALSRLSGAVSFLSIGLGLLWARLQLPLGYRSRAPVYAIFALTVGSALGLAETTGFDAQSVNRLYSAVGVSLWLLVAAMELFGRHSLSRLQVLLLAAGALLVIIAGLFVGTGARRVLGLARINWFHLMLALGVMSLLCALPIFRREKNK</sequence>
<organism evidence="2 3">
    <name type="scientific">Microbulbifer rhizosphaerae</name>
    <dbReference type="NCBI Taxonomy" id="1562603"/>
    <lineage>
        <taxon>Bacteria</taxon>
        <taxon>Pseudomonadati</taxon>
        <taxon>Pseudomonadota</taxon>
        <taxon>Gammaproteobacteria</taxon>
        <taxon>Cellvibrionales</taxon>
        <taxon>Microbulbiferaceae</taxon>
        <taxon>Microbulbifer</taxon>
    </lineage>
</organism>
<dbReference type="Proteomes" id="UP000535937">
    <property type="component" value="Unassembled WGS sequence"/>
</dbReference>
<keyword evidence="1" id="KW-0472">Membrane</keyword>
<feature type="transmembrane region" description="Helical" evidence="1">
    <location>
        <begin position="99"/>
        <end position="116"/>
    </location>
</feature>
<gene>
    <name evidence="2" type="ORF">FHS09_000421</name>
</gene>
<evidence type="ECO:0000256" key="1">
    <source>
        <dbReference type="SAM" id="Phobius"/>
    </source>
</evidence>
<proteinExistence type="predicted"/>
<reference evidence="2 3" key="1">
    <citation type="submission" date="2020-08" db="EMBL/GenBank/DDBJ databases">
        <title>Genomic Encyclopedia of Type Strains, Phase III (KMG-III): the genomes of soil and plant-associated and newly described type strains.</title>
        <authorList>
            <person name="Whitman W."/>
        </authorList>
    </citation>
    <scope>NUCLEOTIDE SEQUENCE [LARGE SCALE GENOMIC DNA]</scope>
    <source>
        <strain evidence="2 3">CECT 8799</strain>
    </source>
</reference>
<comment type="caution">
    <text evidence="2">The sequence shown here is derived from an EMBL/GenBank/DDBJ whole genome shotgun (WGS) entry which is preliminary data.</text>
</comment>
<evidence type="ECO:0000313" key="3">
    <source>
        <dbReference type="Proteomes" id="UP000535937"/>
    </source>
</evidence>
<feature type="transmembrane region" description="Helical" evidence="1">
    <location>
        <begin position="155"/>
        <end position="175"/>
    </location>
</feature>
<name>A0A7W4W8J2_9GAMM</name>
<feature type="transmembrane region" description="Helical" evidence="1">
    <location>
        <begin position="187"/>
        <end position="208"/>
    </location>
</feature>